<dbReference type="InterPro" id="IPR025735">
    <property type="entry name" value="RHIM"/>
</dbReference>
<dbReference type="PANTHER" id="PTHR44329">
    <property type="entry name" value="SERINE/THREONINE-PROTEIN KINASE TNNI3K-RELATED"/>
    <property type="match status" value="1"/>
</dbReference>
<sequence length="424" mass="45980">MEVAIKLLHFDDGSSSSLLKEAELMRQGGSPYVLRILGVYQGVPPGRGPSSQLGLVMEFMERGSLASLQEKLRGPPAWPLAFRLAHQVALGMNFLHCLSPQLLHLDLKPSNVLLDDGLGVKLTDFGLAKLVRTVSSGLRQEEAGGTISYMPPEAFKCTYKPTPASDIYSYAILLWSIITGEEPYPYARSDLIRLRIPEGDRPDLSTVDRGGVEGLRELADLMERCWHPNPKQRPSFHDCLPVTERVFELHKCGIKDAVYQALSLLDSEDAVCRRFDALHVCPAELPIKAARAESVKTGPLPVQEMLGGVTPSSQAKATTPPHPRRVLSADPSLSSANHTPPAACTSSKQNLARLWPGQISSNQQSLPGMFAAGGITISMSSVSGVQIGNNNTMVITTASRPRRRNPTAPPTVQTPASQPRKSSQ</sequence>
<dbReference type="GO" id="GO:0004706">
    <property type="term" value="F:JUN kinase kinase kinase activity"/>
    <property type="evidence" value="ECO:0007669"/>
    <property type="project" value="TreeGrafter"/>
</dbReference>
<dbReference type="InterPro" id="IPR001245">
    <property type="entry name" value="Ser-Thr/Tyr_kinase_cat_dom"/>
</dbReference>
<feature type="domain" description="Protein kinase" evidence="2">
    <location>
        <begin position="1"/>
        <end position="247"/>
    </location>
</feature>
<dbReference type="InterPro" id="IPR051681">
    <property type="entry name" value="Ser/Thr_Kinases-Pseudokinases"/>
</dbReference>
<dbReference type="OrthoDB" id="4062651at2759"/>
<dbReference type="InterPro" id="IPR011009">
    <property type="entry name" value="Kinase-like_dom_sf"/>
</dbReference>
<dbReference type="Pfam" id="PF07714">
    <property type="entry name" value="PK_Tyr_Ser-Thr"/>
    <property type="match status" value="1"/>
</dbReference>
<dbReference type="Proteomes" id="UP001046870">
    <property type="component" value="Chromosome 17"/>
</dbReference>
<comment type="caution">
    <text evidence="3">The sequence shown here is derived from an EMBL/GenBank/DDBJ whole genome shotgun (WGS) entry which is preliminary data.</text>
</comment>
<protein>
    <recommendedName>
        <fullName evidence="2">Protein kinase domain-containing protein</fullName>
    </recommendedName>
</protein>
<keyword evidence="4" id="KW-1185">Reference proteome</keyword>
<gene>
    <name evidence="3" type="ORF">MATL_G00199730</name>
</gene>
<evidence type="ECO:0000259" key="2">
    <source>
        <dbReference type="PROSITE" id="PS50011"/>
    </source>
</evidence>
<dbReference type="PROSITE" id="PS00108">
    <property type="entry name" value="PROTEIN_KINASE_ST"/>
    <property type="match status" value="1"/>
</dbReference>
<dbReference type="SMART" id="SM00220">
    <property type="entry name" value="S_TKc"/>
    <property type="match status" value="1"/>
</dbReference>
<evidence type="ECO:0000313" key="4">
    <source>
        <dbReference type="Proteomes" id="UP001046870"/>
    </source>
</evidence>
<evidence type="ECO:0000256" key="1">
    <source>
        <dbReference type="SAM" id="MobiDB-lite"/>
    </source>
</evidence>
<proteinExistence type="predicted"/>
<dbReference type="PANTHER" id="PTHR44329:SF297">
    <property type="entry name" value="RECEPTOR-INTERACTING SERINE_THREONINE-PROTEIN KINASE 3"/>
    <property type="match status" value="1"/>
</dbReference>
<dbReference type="Gene3D" id="1.10.510.10">
    <property type="entry name" value="Transferase(Phosphotransferase) domain 1"/>
    <property type="match status" value="1"/>
</dbReference>
<dbReference type="InterPro" id="IPR008271">
    <property type="entry name" value="Ser/Thr_kinase_AS"/>
</dbReference>
<dbReference type="PROSITE" id="PS50011">
    <property type="entry name" value="PROTEIN_KINASE_DOM"/>
    <property type="match status" value="1"/>
</dbReference>
<feature type="region of interest" description="Disordered" evidence="1">
    <location>
        <begin position="397"/>
        <end position="424"/>
    </location>
</feature>
<dbReference type="InterPro" id="IPR000719">
    <property type="entry name" value="Prot_kinase_dom"/>
</dbReference>
<dbReference type="EMBL" id="JAFDVH010000017">
    <property type="protein sequence ID" value="KAG7462144.1"/>
    <property type="molecule type" value="Genomic_DNA"/>
</dbReference>
<dbReference type="Pfam" id="PF12721">
    <property type="entry name" value="RHIM"/>
    <property type="match status" value="1"/>
</dbReference>
<evidence type="ECO:0000313" key="3">
    <source>
        <dbReference type="EMBL" id="KAG7462144.1"/>
    </source>
</evidence>
<feature type="region of interest" description="Disordered" evidence="1">
    <location>
        <begin position="305"/>
        <end position="344"/>
    </location>
</feature>
<dbReference type="AlphaFoldDB" id="A0A9D3SZI5"/>
<dbReference type="SUPFAM" id="SSF56112">
    <property type="entry name" value="Protein kinase-like (PK-like)"/>
    <property type="match status" value="1"/>
</dbReference>
<accession>A0A9D3SZI5</accession>
<organism evidence="3 4">
    <name type="scientific">Megalops atlanticus</name>
    <name type="common">Tarpon</name>
    <name type="synonym">Clupea gigantea</name>
    <dbReference type="NCBI Taxonomy" id="7932"/>
    <lineage>
        <taxon>Eukaryota</taxon>
        <taxon>Metazoa</taxon>
        <taxon>Chordata</taxon>
        <taxon>Craniata</taxon>
        <taxon>Vertebrata</taxon>
        <taxon>Euteleostomi</taxon>
        <taxon>Actinopterygii</taxon>
        <taxon>Neopterygii</taxon>
        <taxon>Teleostei</taxon>
        <taxon>Elopiformes</taxon>
        <taxon>Megalopidae</taxon>
        <taxon>Megalops</taxon>
    </lineage>
</organism>
<dbReference type="GO" id="GO:0005524">
    <property type="term" value="F:ATP binding"/>
    <property type="evidence" value="ECO:0007669"/>
    <property type="project" value="InterPro"/>
</dbReference>
<feature type="compositionally biased region" description="Polar residues" evidence="1">
    <location>
        <begin position="331"/>
        <end position="344"/>
    </location>
</feature>
<name>A0A9D3SZI5_MEGAT</name>
<reference evidence="3" key="1">
    <citation type="submission" date="2021-01" db="EMBL/GenBank/DDBJ databases">
        <authorList>
            <person name="Zahm M."/>
            <person name="Roques C."/>
            <person name="Cabau C."/>
            <person name="Klopp C."/>
            <person name="Donnadieu C."/>
            <person name="Jouanno E."/>
            <person name="Lampietro C."/>
            <person name="Louis A."/>
            <person name="Herpin A."/>
            <person name="Echchiki A."/>
            <person name="Berthelot C."/>
            <person name="Parey E."/>
            <person name="Roest-Crollius H."/>
            <person name="Braasch I."/>
            <person name="Postlethwait J."/>
            <person name="Bobe J."/>
            <person name="Montfort J."/>
            <person name="Bouchez O."/>
            <person name="Begum T."/>
            <person name="Mejri S."/>
            <person name="Adams A."/>
            <person name="Chen W.-J."/>
            <person name="Guiguen Y."/>
        </authorList>
    </citation>
    <scope>NUCLEOTIDE SEQUENCE</scope>
    <source>
        <strain evidence="3">YG-15Mar2019-1</strain>
        <tissue evidence="3">Brain</tissue>
    </source>
</reference>
<feature type="compositionally biased region" description="Polar residues" evidence="1">
    <location>
        <begin position="413"/>
        <end position="424"/>
    </location>
</feature>